<keyword evidence="1" id="KW-0732">Signal</keyword>
<reference evidence="4 5" key="1">
    <citation type="journal article" date="2009" name="J. Bacteriol.">
        <title>Complete genome sequence of Robiginitalea biformata HTCC2501.</title>
        <authorList>
            <person name="Oh H.M."/>
            <person name="Giovannoni S.J."/>
            <person name="Lee K."/>
            <person name="Ferriera S."/>
            <person name="Johnson J."/>
            <person name="Cho J.C."/>
        </authorList>
    </citation>
    <scope>NUCLEOTIDE SEQUENCE [LARGE SCALE GENOMIC DNA]</scope>
    <source>
        <strain evidence="5">ATCC BAA-864 / HTCC2501 / KCTC 12146</strain>
    </source>
</reference>
<keyword evidence="5" id="KW-1185">Reference proteome</keyword>
<accession>A4CLZ9</accession>
<dbReference type="PANTHER" id="PTHR42915:SF1">
    <property type="entry name" value="PEPTIDOGLYCAN BETA-N-ACETYLMURAMIDASE NAMZ"/>
    <property type="match status" value="1"/>
</dbReference>
<protein>
    <recommendedName>
        <fullName evidence="6">DUF1343 domain-containing protein</fullName>
    </recommendedName>
</protein>
<feature type="signal peptide" evidence="1">
    <location>
        <begin position="1"/>
        <end position="29"/>
    </location>
</feature>
<evidence type="ECO:0000259" key="2">
    <source>
        <dbReference type="Pfam" id="PF07075"/>
    </source>
</evidence>
<name>A4CLZ9_ROBBH</name>
<dbReference type="PROSITE" id="PS51257">
    <property type="entry name" value="PROKAR_LIPOPROTEIN"/>
    <property type="match status" value="1"/>
</dbReference>
<evidence type="ECO:0000256" key="1">
    <source>
        <dbReference type="SAM" id="SignalP"/>
    </source>
</evidence>
<dbReference type="InterPro" id="IPR048503">
    <property type="entry name" value="NamZ_C"/>
</dbReference>
<dbReference type="Gene3D" id="3.40.50.12170">
    <property type="entry name" value="Uncharacterised protein PF07075, DUF1343"/>
    <property type="match status" value="1"/>
</dbReference>
<dbReference type="InterPro" id="IPR048502">
    <property type="entry name" value="NamZ_N"/>
</dbReference>
<sequence>MLTTLKNTLFALLLGLAACGSSTGQPAEAGTPANDPVTGANQTDAYFPLLRGKRIALVANQTSVVFRDGKEPVHLADSLLAAGMDLRRVFAPEHGFRGQADAGEHVQDGTDIRTGLPIISLYGTNRKPGPEHLEGLDLVVFDIQDLGVRFYTYIATLQLVMEACAEAGIPVLVLDRPNPNANFVDGPIMEDAHKGFLGMTPIPLAYGMTLGEYAEMINAEGWLEGGIRAELTVIPLQNYQRSIPYELPIPPSPNIPNTQAAMLYPSLGLFEGTTANAGRGTDHQFQAFGAPYLDPGHFAFSYTPRPNPGASHPKHEGVLCHGRDLRNVEPPRAVNLEWLIEAYTHRDPESEFFLTSGFTRHAGTAELQRQIENGMQMEEIRSSWQPGLEAFRAIRAKYLRYP</sequence>
<gene>
    <name evidence="4" type="ordered locus">RB2501_10212</name>
</gene>
<dbReference type="GO" id="GO:0033922">
    <property type="term" value="F:peptidoglycan beta-N-acetylmuramidase activity"/>
    <property type="evidence" value="ECO:0007669"/>
    <property type="project" value="InterPro"/>
</dbReference>
<dbReference type="KEGG" id="rbi:RB2501_10212"/>
<organism evidence="4 5">
    <name type="scientific">Robiginitalea biformata (strain ATCC BAA-864 / DSM 15991 / KCTC 12146 / HTCC2501)</name>
    <dbReference type="NCBI Taxonomy" id="313596"/>
    <lineage>
        <taxon>Bacteria</taxon>
        <taxon>Pseudomonadati</taxon>
        <taxon>Bacteroidota</taxon>
        <taxon>Flavobacteriia</taxon>
        <taxon>Flavobacteriales</taxon>
        <taxon>Flavobacteriaceae</taxon>
        <taxon>Robiginitalea</taxon>
    </lineage>
</organism>
<dbReference type="RefSeq" id="WP_015754012.1">
    <property type="nucleotide sequence ID" value="NC_013222.1"/>
</dbReference>
<dbReference type="Pfam" id="PF07075">
    <property type="entry name" value="NamZ_N"/>
    <property type="match status" value="1"/>
</dbReference>
<evidence type="ECO:0000313" key="4">
    <source>
        <dbReference type="EMBL" id="EAR14691.1"/>
    </source>
</evidence>
<evidence type="ECO:0000313" key="5">
    <source>
        <dbReference type="Proteomes" id="UP000009049"/>
    </source>
</evidence>
<dbReference type="AlphaFoldDB" id="A4CLZ9"/>
<dbReference type="STRING" id="313596.RB2501_10212"/>
<feature type="domain" description="Peptidoglycan beta-N-acetylmuramidase NamZ C-terminal" evidence="3">
    <location>
        <begin position="262"/>
        <end position="401"/>
    </location>
</feature>
<dbReference type="Gene3D" id="3.90.1150.140">
    <property type="match status" value="1"/>
</dbReference>
<feature type="domain" description="Peptidoglycan beta-N-acetylmuramidase NamZ N-terminal" evidence="2">
    <location>
        <begin position="55"/>
        <end position="258"/>
    </location>
</feature>
<dbReference type="Pfam" id="PF20732">
    <property type="entry name" value="NamZ_C"/>
    <property type="match status" value="1"/>
</dbReference>
<dbReference type="eggNOG" id="COG3876">
    <property type="taxonomic scope" value="Bacteria"/>
</dbReference>
<dbReference type="EMBL" id="CP001712">
    <property type="protein sequence ID" value="EAR14691.1"/>
    <property type="molecule type" value="Genomic_DNA"/>
</dbReference>
<dbReference type="PANTHER" id="PTHR42915">
    <property type="entry name" value="HYPOTHETICAL 460 KDA PROTEIN IN FEUA-SIGW INTERGENIC REGION [PRECURSOR]"/>
    <property type="match status" value="1"/>
</dbReference>
<evidence type="ECO:0008006" key="6">
    <source>
        <dbReference type="Google" id="ProtNLM"/>
    </source>
</evidence>
<evidence type="ECO:0000259" key="3">
    <source>
        <dbReference type="Pfam" id="PF20732"/>
    </source>
</evidence>
<proteinExistence type="predicted"/>
<dbReference type="HOGENOM" id="CLU_033227_0_0_10"/>
<dbReference type="PIRSF" id="PIRSF016719">
    <property type="entry name" value="UCP016719"/>
    <property type="match status" value="1"/>
</dbReference>
<dbReference type="InterPro" id="IPR008302">
    <property type="entry name" value="NamZ"/>
</dbReference>
<feature type="chain" id="PRO_5002667524" description="DUF1343 domain-containing protein" evidence="1">
    <location>
        <begin position="30"/>
        <end position="402"/>
    </location>
</feature>
<dbReference type="Proteomes" id="UP000009049">
    <property type="component" value="Chromosome"/>
</dbReference>